<feature type="domain" description="NTP pyrophosphohydrolase MazG-like" evidence="2">
    <location>
        <begin position="23"/>
        <end position="96"/>
    </location>
</feature>
<dbReference type="AlphaFoldDB" id="A0A4U8YKJ8"/>
<dbReference type="InterPro" id="IPR011551">
    <property type="entry name" value="NTP_PyrPHydrolase_MazG"/>
</dbReference>
<name>A0A4U8YKJ8_9BACT</name>
<dbReference type="GO" id="GO:0047429">
    <property type="term" value="F:nucleoside triphosphate diphosphatase activity"/>
    <property type="evidence" value="ECO:0007669"/>
    <property type="project" value="InterPro"/>
</dbReference>
<dbReference type="GO" id="GO:0046052">
    <property type="term" value="P:UTP catabolic process"/>
    <property type="evidence" value="ECO:0007669"/>
    <property type="project" value="TreeGrafter"/>
</dbReference>
<dbReference type="PANTHER" id="PTHR30522">
    <property type="entry name" value="NUCLEOSIDE TRIPHOSPHATE PYROPHOSPHOHYDROLASE"/>
    <property type="match status" value="1"/>
</dbReference>
<proteinExistence type="predicted"/>
<dbReference type="GO" id="GO:0006203">
    <property type="term" value="P:dGTP catabolic process"/>
    <property type="evidence" value="ECO:0007669"/>
    <property type="project" value="TreeGrafter"/>
</dbReference>
<accession>A0A4U8YKJ8</accession>
<dbReference type="CDD" id="cd11529">
    <property type="entry name" value="NTP-PPase_MazG_Cterm"/>
    <property type="match status" value="1"/>
</dbReference>
<keyword evidence="3" id="KW-0378">Hydrolase</keyword>
<dbReference type="Pfam" id="PF03819">
    <property type="entry name" value="MazG"/>
    <property type="match status" value="2"/>
</dbReference>
<reference evidence="3 4" key="1">
    <citation type="submission" date="2019-03" db="EMBL/GenBank/DDBJ databases">
        <authorList>
            <person name="Nijsse B."/>
        </authorList>
    </citation>
    <scope>NUCLEOTIDE SEQUENCE [LARGE SCALE GENOMIC DNA]</scope>
    <source>
        <strain evidence="3">Desulfoluna butyratoxydans MSL71</strain>
    </source>
</reference>
<dbReference type="GO" id="GO:0046081">
    <property type="term" value="P:dUTP catabolic process"/>
    <property type="evidence" value="ECO:0007669"/>
    <property type="project" value="TreeGrafter"/>
</dbReference>
<protein>
    <submittedName>
        <fullName evidence="3">Ntp pyrophosphohydrolase mazg</fullName>
    </submittedName>
</protein>
<dbReference type="CDD" id="cd11528">
    <property type="entry name" value="NTP-PPase_MazG_Nterm"/>
    <property type="match status" value="1"/>
</dbReference>
<dbReference type="NCBIfam" id="NF007113">
    <property type="entry name" value="PRK09562.1"/>
    <property type="match status" value="1"/>
</dbReference>
<evidence type="ECO:0000313" key="3">
    <source>
        <dbReference type="EMBL" id="VFQ43629.1"/>
    </source>
</evidence>
<dbReference type="NCBIfam" id="TIGR00444">
    <property type="entry name" value="mazG"/>
    <property type="match status" value="1"/>
</dbReference>
<dbReference type="EMBL" id="CAADHO010000002">
    <property type="protein sequence ID" value="VFQ43629.1"/>
    <property type="molecule type" value="Genomic_DNA"/>
</dbReference>
<dbReference type="GO" id="GO:0046076">
    <property type="term" value="P:dTTP catabolic process"/>
    <property type="evidence" value="ECO:0007669"/>
    <property type="project" value="TreeGrafter"/>
</dbReference>
<keyword evidence="4" id="KW-1185">Reference proteome</keyword>
<dbReference type="InterPro" id="IPR004518">
    <property type="entry name" value="MazG-like_dom"/>
</dbReference>
<evidence type="ECO:0000313" key="4">
    <source>
        <dbReference type="Proteomes" id="UP000507962"/>
    </source>
</evidence>
<evidence type="ECO:0000259" key="2">
    <source>
        <dbReference type="Pfam" id="PF03819"/>
    </source>
</evidence>
<dbReference type="InterPro" id="IPR048015">
    <property type="entry name" value="NTP-PPase_MazG-like_N"/>
</dbReference>
<dbReference type="Proteomes" id="UP000507962">
    <property type="component" value="Unassembled WGS sequence"/>
</dbReference>
<gene>
    <name evidence="3" type="ORF">MSL71_12640</name>
</gene>
<dbReference type="InterPro" id="IPR048011">
    <property type="entry name" value="NTP-PPase_MazG-like_C"/>
</dbReference>
<organism evidence="3 4">
    <name type="scientific">Desulfoluna butyratoxydans</name>
    <dbReference type="NCBI Taxonomy" id="231438"/>
    <lineage>
        <taxon>Bacteria</taxon>
        <taxon>Pseudomonadati</taxon>
        <taxon>Thermodesulfobacteriota</taxon>
        <taxon>Desulfobacteria</taxon>
        <taxon>Desulfobacterales</taxon>
        <taxon>Desulfolunaceae</taxon>
        <taxon>Desulfoluna</taxon>
    </lineage>
</organism>
<dbReference type="PANTHER" id="PTHR30522:SF0">
    <property type="entry name" value="NUCLEOSIDE TRIPHOSPHATE PYROPHOSPHOHYDROLASE"/>
    <property type="match status" value="1"/>
</dbReference>
<dbReference type="SUPFAM" id="SSF101386">
    <property type="entry name" value="all-alpha NTP pyrophosphatases"/>
    <property type="match status" value="2"/>
</dbReference>
<evidence type="ECO:0000256" key="1">
    <source>
        <dbReference type="SAM" id="MobiDB-lite"/>
    </source>
</evidence>
<feature type="domain" description="NTP pyrophosphohydrolase MazG-like" evidence="2">
    <location>
        <begin position="162"/>
        <end position="220"/>
    </location>
</feature>
<dbReference type="RefSeq" id="WP_180137928.1">
    <property type="nucleotide sequence ID" value="NZ_CAADHO010000002.1"/>
</dbReference>
<feature type="region of interest" description="Disordered" evidence="1">
    <location>
        <begin position="229"/>
        <end position="262"/>
    </location>
</feature>
<dbReference type="Gene3D" id="1.10.287.1080">
    <property type="entry name" value="MazG-like"/>
    <property type="match status" value="2"/>
</dbReference>
<dbReference type="GO" id="GO:0046047">
    <property type="term" value="P:TTP catabolic process"/>
    <property type="evidence" value="ECO:0007669"/>
    <property type="project" value="TreeGrafter"/>
</dbReference>
<sequence length="262" mass="29373">MNDTRKLIQRLRAENGCPWDRKQTPVSMVRYLIEESYELQEAIHGGDPGEMAEELGDTWFQMVFLIHLLEEAHGLSFPEVAKANQRKMIRRHPHVFGDETADTVDEVKTHWARIKEEEKAEAPASLLDTVTSGTPPLMRARDVSKVTAEAGFDWDDMDGVMDKVDEEWGEFNEALASGDKQAASLEFGDLLFTLVNVARFAGIDADAALASSVAKFEKRYRLMEKLLAKEGQRPDRSSSSAVDAMWERAKEINDGADDAPNT</sequence>
<dbReference type="GO" id="GO:0046061">
    <property type="term" value="P:dATP catabolic process"/>
    <property type="evidence" value="ECO:0007669"/>
    <property type="project" value="TreeGrafter"/>
</dbReference>